<reference evidence="10" key="2">
    <citation type="journal article" date="2023" name="Plant Pathol.">
        <title>Dismantling and reorganizing Pseudomonas marginalis sensu#lato.</title>
        <authorList>
            <person name="Sawada H."/>
            <person name="Fujikawa T."/>
            <person name="Satou M."/>
        </authorList>
    </citation>
    <scope>NUCLEOTIDE SEQUENCE</scope>
    <source>
        <strain evidence="10">MAFF 301350</strain>
    </source>
</reference>
<keyword evidence="2" id="KW-0662">Pyridine nucleotide biosynthesis</keyword>
<evidence type="ECO:0000313" key="11">
    <source>
        <dbReference type="Proteomes" id="UP001106592"/>
    </source>
</evidence>
<dbReference type="RefSeq" id="WP_217976953.1">
    <property type="nucleotide sequence ID" value="NZ_JAHTBI010000067.1"/>
</dbReference>
<dbReference type="GO" id="GO:0008936">
    <property type="term" value="F:nicotinamidase activity"/>
    <property type="evidence" value="ECO:0007669"/>
    <property type="project" value="UniProtKB-EC"/>
</dbReference>
<protein>
    <recommendedName>
        <fullName evidence="8">Nicotinamidase</fullName>
        <ecNumber evidence="6">3.5.1.19</ecNumber>
    </recommendedName>
    <alternativeName>
        <fullName evidence="7">Nicotinamide deamidase</fullName>
    </alternativeName>
</protein>
<evidence type="ECO:0000256" key="2">
    <source>
        <dbReference type="ARBA" id="ARBA00022642"/>
    </source>
</evidence>
<gene>
    <name evidence="10" type="primary">pncA</name>
    <name evidence="10" type="ORF">KUO17_18375</name>
</gene>
<keyword evidence="11" id="KW-1185">Reference proteome</keyword>
<evidence type="ECO:0000256" key="1">
    <source>
        <dbReference type="ARBA" id="ARBA00006336"/>
    </source>
</evidence>
<proteinExistence type="inferred from homology"/>
<evidence type="ECO:0000256" key="6">
    <source>
        <dbReference type="ARBA" id="ARBA00039017"/>
    </source>
</evidence>
<evidence type="ECO:0000313" key="10">
    <source>
        <dbReference type="EMBL" id="MBV6288967.1"/>
    </source>
</evidence>
<dbReference type="GO" id="GO:0046872">
    <property type="term" value="F:metal ion binding"/>
    <property type="evidence" value="ECO:0007669"/>
    <property type="project" value="UniProtKB-KW"/>
</dbReference>
<name>A0A9Q2XKZ8_9PSED</name>
<organism evidence="10 11">
    <name type="scientific">Pseudomonas aegrilactucae</name>
    <dbReference type="NCBI Taxonomy" id="2854028"/>
    <lineage>
        <taxon>Bacteria</taxon>
        <taxon>Pseudomonadati</taxon>
        <taxon>Pseudomonadota</taxon>
        <taxon>Gammaproteobacteria</taxon>
        <taxon>Pseudomonadales</taxon>
        <taxon>Pseudomonadaceae</taxon>
        <taxon>Pseudomonas</taxon>
    </lineage>
</organism>
<accession>A0A9Q2XKZ8</accession>
<comment type="similarity">
    <text evidence="1">Belongs to the isochorismatase family.</text>
</comment>
<dbReference type="EC" id="3.5.1.19" evidence="6"/>
<evidence type="ECO:0000256" key="5">
    <source>
        <dbReference type="ARBA" id="ARBA00037900"/>
    </source>
</evidence>
<evidence type="ECO:0000256" key="4">
    <source>
        <dbReference type="ARBA" id="ARBA00022801"/>
    </source>
</evidence>
<dbReference type="PANTHER" id="PTHR11080:SF2">
    <property type="entry name" value="LD05707P"/>
    <property type="match status" value="1"/>
</dbReference>
<evidence type="ECO:0000256" key="7">
    <source>
        <dbReference type="ARBA" id="ARBA00043224"/>
    </source>
</evidence>
<comment type="caution">
    <text evidence="10">The sequence shown here is derived from an EMBL/GenBank/DDBJ whole genome shotgun (WGS) entry which is preliminary data.</text>
</comment>
<dbReference type="FunFam" id="3.40.50.850:FF:000006">
    <property type="entry name" value="Bifunctional pyrazinamidase/nicotinamidase"/>
    <property type="match status" value="1"/>
</dbReference>
<evidence type="ECO:0000259" key="9">
    <source>
        <dbReference type="Pfam" id="PF00857"/>
    </source>
</evidence>
<dbReference type="NCBIfam" id="NF008623">
    <property type="entry name" value="PRK11609.1"/>
    <property type="match status" value="1"/>
</dbReference>
<dbReference type="Proteomes" id="UP001106592">
    <property type="component" value="Unassembled WGS sequence"/>
</dbReference>
<dbReference type="GO" id="GO:0019363">
    <property type="term" value="P:pyridine nucleotide biosynthetic process"/>
    <property type="evidence" value="ECO:0007669"/>
    <property type="project" value="UniProtKB-KW"/>
</dbReference>
<dbReference type="Pfam" id="PF00857">
    <property type="entry name" value="Isochorismatase"/>
    <property type="match status" value="1"/>
</dbReference>
<dbReference type="InterPro" id="IPR000868">
    <property type="entry name" value="Isochorismatase-like_dom"/>
</dbReference>
<keyword evidence="4 10" id="KW-0378">Hydrolase</keyword>
<keyword evidence="3" id="KW-0479">Metal-binding</keyword>
<dbReference type="CDD" id="cd01011">
    <property type="entry name" value="nicotinamidase"/>
    <property type="match status" value="1"/>
</dbReference>
<feature type="domain" description="Isochorismatase-like" evidence="9">
    <location>
        <begin position="13"/>
        <end position="211"/>
    </location>
</feature>
<dbReference type="PANTHER" id="PTHR11080">
    <property type="entry name" value="PYRAZINAMIDASE/NICOTINAMIDASE"/>
    <property type="match status" value="1"/>
</dbReference>
<dbReference type="InterPro" id="IPR052347">
    <property type="entry name" value="Isochorismatase_Nicotinamidase"/>
</dbReference>
<dbReference type="EMBL" id="JAHTBI010000067">
    <property type="protein sequence ID" value="MBV6288967.1"/>
    <property type="molecule type" value="Genomic_DNA"/>
</dbReference>
<sequence>MTDASHHDSRTRALLVIDVQNDFIPGGALAVPGGDQIVPLINQLGRQFQRVVLAQDWHPAGHASFASSHLGKKPFEVIELSYGAQTLWPDHCLQGSQGAQFHPQLDIAHAQLIVRKGGNPRVDSYSAFTEADQQTPTGLAGYLREQGVDTLYLCGLALDFCVAWSALHARREGFTTFVVLDACRAIDTDGSQASALAQMQAAGVQFIQAQQLGASSRGALPDDVA</sequence>
<evidence type="ECO:0000256" key="3">
    <source>
        <dbReference type="ARBA" id="ARBA00022723"/>
    </source>
</evidence>
<reference evidence="10" key="1">
    <citation type="journal article" date="2022" name="Int. J. Syst. Evol. Microbiol.">
        <title>Pseudomonas aegrilactucae sp. nov. and Pseudomonas morbosilactucae sp. nov., pathogens causing bacterial rot of lettuce in Japan.</title>
        <authorList>
            <person name="Sawada H."/>
            <person name="Fujikawa T."/>
            <person name="Satou M."/>
        </authorList>
    </citation>
    <scope>NUCLEOTIDE SEQUENCE</scope>
    <source>
        <strain evidence="10">MAFF 301350</strain>
    </source>
</reference>
<evidence type="ECO:0000256" key="8">
    <source>
        <dbReference type="ARBA" id="ARBA00072277"/>
    </source>
</evidence>
<dbReference type="AlphaFoldDB" id="A0A9Q2XKZ8"/>
<comment type="pathway">
    <text evidence="5">Cofactor biosynthesis; nicotinate biosynthesis; nicotinate from nicotinamide: step 1/1.</text>
</comment>